<dbReference type="GeneID" id="30334256"/>
<accession>A0ABU6I5T3</accession>
<dbReference type="EMBL" id="JAYMCU010000018">
    <property type="protein sequence ID" value="MEC3936917.1"/>
    <property type="molecule type" value="Genomic_DNA"/>
</dbReference>
<gene>
    <name evidence="1" type="ORF">VOF76_12140</name>
</gene>
<evidence type="ECO:0000313" key="2">
    <source>
        <dbReference type="Proteomes" id="UP001357437"/>
    </source>
</evidence>
<organism evidence="1 2">
    <name type="scientific">Leclercia adecarboxylata</name>
    <dbReference type="NCBI Taxonomy" id="83655"/>
    <lineage>
        <taxon>Bacteria</taxon>
        <taxon>Pseudomonadati</taxon>
        <taxon>Pseudomonadota</taxon>
        <taxon>Gammaproteobacteria</taxon>
        <taxon>Enterobacterales</taxon>
        <taxon>Enterobacteriaceae</taxon>
        <taxon>Leclercia</taxon>
    </lineage>
</organism>
<name>A0ABU6I5T3_9ENTR</name>
<reference evidence="1 2" key="1">
    <citation type="submission" date="2024-01" db="EMBL/GenBank/DDBJ databases">
        <title>Comparative Genomics of Leclercia adecarboxylata Strains Isolated from Several Sources.</title>
        <authorList>
            <person name="Yescas-Zazueta V."/>
            <person name="Balbuena-Alonso M.G."/>
            <person name="Valencia D."/>
            <person name="Mendez-Pfeiffer P.A."/>
            <person name="Ballesteros-Monrreal M.G."/>
            <person name="Rocha-Gracia R.D.C."/>
            <person name="Barrios-Villa E."/>
        </authorList>
    </citation>
    <scope>NUCLEOTIDE SEQUENCE [LARGE SCALE GENOMIC DNA]</scope>
    <source>
        <strain evidence="1 2">33MEM</strain>
    </source>
</reference>
<comment type="caution">
    <text evidence="1">The sequence shown here is derived from an EMBL/GenBank/DDBJ whole genome shotgun (WGS) entry which is preliminary data.</text>
</comment>
<proteinExistence type="predicted"/>
<dbReference type="RefSeq" id="WP_059308893.1">
    <property type="nucleotide sequence ID" value="NZ_CBCYJT010000023.1"/>
</dbReference>
<evidence type="ECO:0000313" key="1">
    <source>
        <dbReference type="EMBL" id="MEC3936917.1"/>
    </source>
</evidence>
<dbReference type="Proteomes" id="UP001357437">
    <property type="component" value="Unassembled WGS sequence"/>
</dbReference>
<protein>
    <submittedName>
        <fullName evidence="1">Uncharacterized protein</fullName>
    </submittedName>
</protein>
<keyword evidence="2" id="KW-1185">Reference proteome</keyword>
<sequence>MKPPATTPGDIGDLFAGGYQNLSEADYAATLPPRKEREKHPVIVKKWLFLVASLWVISDNEI</sequence>